<feature type="domain" description="DUF6985" evidence="1">
    <location>
        <begin position="18"/>
        <end position="184"/>
    </location>
</feature>
<sequence length="187" mass="22028">MKLQHLGLLKQNTEDWPLEKDWITETPVSIPLFPDVKVPFMVDHSDYGGIYNQKQTDNAIQNLFEYSESLKKEIEQTTYTQWIDFNNAVGYLETLKVYKSANDAPKWMTSAIKQMEPLIHLTSQEKIWEHIFLYEVVITKDRYLNDKDIYVKLLMNCRWAEEHGLQIILKNGNKLVRVSEIDGNLFD</sequence>
<dbReference type="Pfam" id="PF22481">
    <property type="entry name" value="DUF6985"/>
    <property type="match status" value="1"/>
</dbReference>
<name>A0ABP6UVT2_9FLAO</name>
<dbReference type="Proteomes" id="UP001500459">
    <property type="component" value="Unassembled WGS sequence"/>
</dbReference>
<protein>
    <recommendedName>
        <fullName evidence="1">DUF6985 domain-containing protein</fullName>
    </recommendedName>
</protein>
<proteinExistence type="predicted"/>
<comment type="caution">
    <text evidence="2">The sequence shown here is derived from an EMBL/GenBank/DDBJ whole genome shotgun (WGS) entry which is preliminary data.</text>
</comment>
<organism evidence="2 3">
    <name type="scientific">Aquimarina addita</name>
    <dbReference type="NCBI Taxonomy" id="870485"/>
    <lineage>
        <taxon>Bacteria</taxon>
        <taxon>Pseudomonadati</taxon>
        <taxon>Bacteroidota</taxon>
        <taxon>Flavobacteriia</taxon>
        <taxon>Flavobacteriales</taxon>
        <taxon>Flavobacteriaceae</taxon>
        <taxon>Aquimarina</taxon>
    </lineage>
</organism>
<dbReference type="EMBL" id="BAABCW010000033">
    <property type="protein sequence ID" value="GAA3523105.1"/>
    <property type="molecule type" value="Genomic_DNA"/>
</dbReference>
<gene>
    <name evidence="2" type="ORF">GCM10022393_42320</name>
</gene>
<evidence type="ECO:0000313" key="2">
    <source>
        <dbReference type="EMBL" id="GAA3523105.1"/>
    </source>
</evidence>
<keyword evidence="3" id="KW-1185">Reference proteome</keyword>
<dbReference type="RefSeq" id="WP_344930901.1">
    <property type="nucleotide sequence ID" value="NZ_BAABCW010000033.1"/>
</dbReference>
<reference evidence="3" key="1">
    <citation type="journal article" date="2019" name="Int. J. Syst. Evol. Microbiol.">
        <title>The Global Catalogue of Microorganisms (GCM) 10K type strain sequencing project: providing services to taxonomists for standard genome sequencing and annotation.</title>
        <authorList>
            <consortium name="The Broad Institute Genomics Platform"/>
            <consortium name="The Broad Institute Genome Sequencing Center for Infectious Disease"/>
            <person name="Wu L."/>
            <person name="Ma J."/>
        </authorList>
    </citation>
    <scope>NUCLEOTIDE SEQUENCE [LARGE SCALE GENOMIC DNA]</scope>
    <source>
        <strain evidence="3">JCM 17106</strain>
    </source>
</reference>
<evidence type="ECO:0000259" key="1">
    <source>
        <dbReference type="Pfam" id="PF22481"/>
    </source>
</evidence>
<dbReference type="InterPro" id="IPR054254">
    <property type="entry name" value="DUF6985"/>
</dbReference>
<accession>A0ABP6UVT2</accession>
<evidence type="ECO:0000313" key="3">
    <source>
        <dbReference type="Proteomes" id="UP001500459"/>
    </source>
</evidence>